<evidence type="ECO:0000313" key="3">
    <source>
        <dbReference type="Proteomes" id="UP000194127"/>
    </source>
</evidence>
<proteinExistence type="predicted"/>
<reference evidence="2 3" key="1">
    <citation type="submission" date="2017-04" db="EMBL/GenBank/DDBJ databases">
        <title>Genome Sequence of the Model Brown-Rot Fungus Postia placenta SB12.</title>
        <authorList>
            <consortium name="DOE Joint Genome Institute"/>
            <person name="Gaskell J."/>
            <person name="Kersten P."/>
            <person name="Larrondo L.F."/>
            <person name="Canessa P."/>
            <person name="Martinez D."/>
            <person name="Hibbett D."/>
            <person name="Schmoll M."/>
            <person name="Kubicek C.P."/>
            <person name="Martinez A.T."/>
            <person name="Yadav J."/>
            <person name="Master E."/>
            <person name="Magnuson J.K."/>
            <person name="James T."/>
            <person name="Yaver D."/>
            <person name="Berka R."/>
            <person name="Labutti K."/>
            <person name="Lipzen A."/>
            <person name="Aerts A."/>
            <person name="Barry K."/>
            <person name="Henrissat B."/>
            <person name="Blanchette R."/>
            <person name="Grigoriev I."/>
            <person name="Cullen D."/>
        </authorList>
    </citation>
    <scope>NUCLEOTIDE SEQUENCE [LARGE SCALE GENOMIC DNA]</scope>
    <source>
        <strain evidence="2 3">MAD-698-R-SB12</strain>
    </source>
</reference>
<gene>
    <name evidence="2" type="ORF">POSPLADRAFT_1058976</name>
</gene>
<dbReference type="EMBL" id="KZ110601">
    <property type="protein sequence ID" value="OSX59676.1"/>
    <property type="molecule type" value="Genomic_DNA"/>
</dbReference>
<evidence type="ECO:0000256" key="1">
    <source>
        <dbReference type="SAM" id="Phobius"/>
    </source>
</evidence>
<organism evidence="2 3">
    <name type="scientific">Postia placenta MAD-698-R-SB12</name>
    <dbReference type="NCBI Taxonomy" id="670580"/>
    <lineage>
        <taxon>Eukaryota</taxon>
        <taxon>Fungi</taxon>
        <taxon>Dikarya</taxon>
        <taxon>Basidiomycota</taxon>
        <taxon>Agaricomycotina</taxon>
        <taxon>Agaricomycetes</taxon>
        <taxon>Polyporales</taxon>
        <taxon>Adustoporiaceae</taxon>
        <taxon>Rhodonia</taxon>
    </lineage>
</organism>
<dbReference type="GeneID" id="36326056"/>
<protein>
    <submittedName>
        <fullName evidence="2">Uncharacterized protein</fullName>
    </submittedName>
</protein>
<keyword evidence="1" id="KW-0812">Transmembrane</keyword>
<keyword evidence="1" id="KW-0472">Membrane</keyword>
<keyword evidence="1" id="KW-1133">Transmembrane helix</keyword>
<accession>A0A1X6MTX2</accession>
<dbReference type="RefSeq" id="XP_024336470.1">
    <property type="nucleotide sequence ID" value="XM_024481106.1"/>
</dbReference>
<feature type="transmembrane region" description="Helical" evidence="1">
    <location>
        <begin position="32"/>
        <end position="57"/>
    </location>
</feature>
<sequence>MSNLLVVISTWQATRADRAVTALNSRKSLIAVLFLDGIVHFALVFGLNAADVVVTLLMGEHFDMSDAVELISTVVLCHFFLNLRRLSSSPDINDSSMPSPGSSSLNFASRVIGNLGEMLEDSPGAFEDDLDCEPDAYLDAREAHSANDGHDGANSPSDAQAATAAICRREMYEGSTANRQALAAPDQGFNRRTVDTV</sequence>
<dbReference type="AlphaFoldDB" id="A0A1X6MTX2"/>
<keyword evidence="3" id="KW-1185">Reference proteome</keyword>
<dbReference type="Proteomes" id="UP000194127">
    <property type="component" value="Unassembled WGS sequence"/>
</dbReference>
<name>A0A1X6MTX2_9APHY</name>
<evidence type="ECO:0000313" key="2">
    <source>
        <dbReference type="EMBL" id="OSX59676.1"/>
    </source>
</evidence>